<reference evidence="4" key="3">
    <citation type="submission" date="2014-08" db="EMBL/GenBank/DDBJ databases">
        <authorList>
            <person name="Edwards T."/>
        </authorList>
    </citation>
    <scope>NUCLEOTIDE SEQUENCE [LARGE SCALE GENOMIC DNA]</scope>
</reference>
<dbReference type="EMBL" id="CCND01000002">
    <property type="protein sequence ID" value="CDX49387.1"/>
    <property type="molecule type" value="Genomic_DNA"/>
</dbReference>
<organism evidence="2 3">
    <name type="scientific">Mesorhizobium plurifarium</name>
    <dbReference type="NCBI Taxonomy" id="69974"/>
    <lineage>
        <taxon>Bacteria</taxon>
        <taxon>Pseudomonadati</taxon>
        <taxon>Pseudomonadota</taxon>
        <taxon>Alphaproteobacteria</taxon>
        <taxon>Hyphomicrobiales</taxon>
        <taxon>Phyllobacteriaceae</taxon>
        <taxon>Mesorhizobium</taxon>
    </lineage>
</organism>
<gene>
    <name evidence="1" type="ORF">MPL1032_100020</name>
    <name evidence="2" type="ORF">MPL3365_110018</name>
</gene>
<dbReference type="Proteomes" id="UP000182888">
    <property type="component" value="Unassembled WGS sequence"/>
</dbReference>
<name>A0A090FUQ8_MESPL</name>
<proteinExistence type="predicted"/>
<dbReference type="Proteomes" id="UP000046122">
    <property type="component" value="Unassembled WGS sequence"/>
</dbReference>
<evidence type="ECO:0000313" key="1">
    <source>
        <dbReference type="EMBL" id="CDX49387.1"/>
    </source>
</evidence>
<dbReference type="AlphaFoldDB" id="A0A090FUQ8"/>
<accession>A0A090FUQ8</accession>
<protein>
    <submittedName>
        <fullName evidence="2">Uncharacterized protein</fullName>
    </submittedName>
</protein>
<evidence type="ECO:0000313" key="2">
    <source>
        <dbReference type="EMBL" id="CDX49886.1"/>
    </source>
</evidence>
<dbReference type="EMBL" id="CCNE01000003">
    <property type="protein sequence ID" value="CDX49886.1"/>
    <property type="molecule type" value="Genomic_DNA"/>
</dbReference>
<evidence type="ECO:0000313" key="3">
    <source>
        <dbReference type="Proteomes" id="UP000046122"/>
    </source>
</evidence>
<reference evidence="1" key="1">
    <citation type="submission" date="2014-08" db="EMBL/GenBank/DDBJ databases">
        <title>DNA barcoding of Bradysia (Diptera: Sciaridae) for detection of the immature stages on agricultural crops.</title>
        <authorList>
            <person name="Shin S."/>
            <person name="Jung S."/>
            <person name="Heller K."/>
            <person name="Menzel F."/>
            <person name="Hong T.-K."/>
            <person name="Lee H."/>
            <person name="Lee S."/>
        </authorList>
    </citation>
    <scope>NUCLEOTIDE SEQUENCE</scope>
</reference>
<evidence type="ECO:0000313" key="4">
    <source>
        <dbReference type="Proteomes" id="UP000182888"/>
    </source>
</evidence>
<reference evidence="2 3" key="2">
    <citation type="submission" date="2014-08" db="EMBL/GenBank/DDBJ databases">
        <authorList>
            <person name="Moulin Lionel"/>
        </authorList>
    </citation>
    <scope>NUCLEOTIDE SEQUENCE [LARGE SCALE GENOMIC DNA]</scope>
</reference>
<sequence length="63" mass="7165">MRPQSRIRAKASQFQAVCALRHQLMLHSHCKIRRMANVTLPRLARALLAAHGGHAHFRFDSGH</sequence>